<organism evidence="4 5">
    <name type="scientific">Streptomyces zagrosensis</name>
    <dbReference type="NCBI Taxonomy" id="1042984"/>
    <lineage>
        <taxon>Bacteria</taxon>
        <taxon>Bacillati</taxon>
        <taxon>Actinomycetota</taxon>
        <taxon>Actinomycetes</taxon>
        <taxon>Kitasatosporales</taxon>
        <taxon>Streptomycetaceae</taxon>
        <taxon>Streptomyces</taxon>
    </lineage>
</organism>
<name>A0A7W9V1D8_9ACTN</name>
<feature type="domain" description="Peptidoglycan recognition protein family" evidence="3">
    <location>
        <begin position="378"/>
        <end position="526"/>
    </location>
</feature>
<dbReference type="SMART" id="SM00701">
    <property type="entry name" value="PGRP"/>
    <property type="match status" value="1"/>
</dbReference>
<dbReference type="GO" id="GO:0008745">
    <property type="term" value="F:N-acetylmuramoyl-L-alanine amidase activity"/>
    <property type="evidence" value="ECO:0007669"/>
    <property type="project" value="InterPro"/>
</dbReference>
<dbReference type="InterPro" id="IPR036505">
    <property type="entry name" value="Amidase/PGRP_sf"/>
</dbReference>
<dbReference type="Gene3D" id="3.40.80.10">
    <property type="entry name" value="Peptidoglycan recognition protein-like"/>
    <property type="match status" value="1"/>
</dbReference>
<dbReference type="PANTHER" id="PTHR11022">
    <property type="entry name" value="PEPTIDOGLYCAN RECOGNITION PROTEIN"/>
    <property type="match status" value="1"/>
</dbReference>
<feature type="region of interest" description="Disordered" evidence="2">
    <location>
        <begin position="40"/>
        <end position="68"/>
    </location>
</feature>
<evidence type="ECO:0000256" key="2">
    <source>
        <dbReference type="SAM" id="MobiDB-lite"/>
    </source>
</evidence>
<feature type="compositionally biased region" description="Basic and acidic residues" evidence="2">
    <location>
        <begin position="116"/>
        <end position="137"/>
    </location>
</feature>
<comment type="caution">
    <text evidence="4">The sequence shown here is derived from an EMBL/GenBank/DDBJ whole genome shotgun (WGS) entry which is preliminary data.</text>
</comment>
<dbReference type="PANTHER" id="PTHR11022:SF41">
    <property type="entry name" value="PEPTIDOGLYCAN-RECOGNITION PROTEIN LC-RELATED"/>
    <property type="match status" value="1"/>
</dbReference>
<evidence type="ECO:0000259" key="3">
    <source>
        <dbReference type="SMART" id="SM00701"/>
    </source>
</evidence>
<dbReference type="InterPro" id="IPR006619">
    <property type="entry name" value="PGRP_domain_met/bac"/>
</dbReference>
<reference evidence="4 5" key="1">
    <citation type="submission" date="2020-08" db="EMBL/GenBank/DDBJ databases">
        <title>Genomic Encyclopedia of Type Strains, Phase III (KMG-III): the genomes of soil and plant-associated and newly described type strains.</title>
        <authorList>
            <person name="Whitman W."/>
        </authorList>
    </citation>
    <scope>NUCLEOTIDE SEQUENCE [LARGE SCALE GENOMIC DNA]</scope>
    <source>
        <strain evidence="4 5">CECT 8305</strain>
    </source>
</reference>
<evidence type="ECO:0000313" key="5">
    <source>
        <dbReference type="Proteomes" id="UP000588098"/>
    </source>
</evidence>
<comment type="similarity">
    <text evidence="1">Belongs to the N-acetylmuramoyl-L-alanine amidase 2 family.</text>
</comment>
<protein>
    <recommendedName>
        <fullName evidence="3">Peptidoglycan recognition protein family domain-containing protein</fullName>
    </recommendedName>
</protein>
<dbReference type="AlphaFoldDB" id="A0A7W9V1D8"/>
<proteinExistence type="inferred from homology"/>
<dbReference type="GO" id="GO:0009253">
    <property type="term" value="P:peptidoglycan catabolic process"/>
    <property type="evidence" value="ECO:0007669"/>
    <property type="project" value="InterPro"/>
</dbReference>
<evidence type="ECO:0000313" key="4">
    <source>
        <dbReference type="EMBL" id="MBB5939090.1"/>
    </source>
</evidence>
<feature type="compositionally biased region" description="Pro residues" evidence="2">
    <location>
        <begin position="241"/>
        <end position="253"/>
    </location>
</feature>
<feature type="compositionally biased region" description="Basic and acidic residues" evidence="2">
    <location>
        <begin position="260"/>
        <end position="278"/>
    </location>
</feature>
<dbReference type="InterPro" id="IPR002502">
    <property type="entry name" value="Amidase_domain"/>
</dbReference>
<dbReference type="InterPro" id="IPR015510">
    <property type="entry name" value="PGRP"/>
</dbReference>
<dbReference type="RefSeq" id="WP_184577580.1">
    <property type="nucleotide sequence ID" value="NZ_JACHJL010000021.1"/>
</dbReference>
<sequence length="573" mass="60495">MRAYLASAVGVVCTAALTLPLTNGQGVAAAPHAASRAAPVSAALPGSTQSLPLSPLTPPAAGPDRANTEPEYGMEARTVRPFSLVGVVWDDAAADLHGHVQVRTRATGTERWSDWQDLETHRDDAPDLDAGTRRGEAMRGSTAPLWVGDSDGVQVRIEPEQTSRPGEGASSDPGPAPDQHAASNDHAASHHHAASSGQLAGVAPPLSSGQAAPTATPARLPKGLHLELVNPGDAPTGHSVPPMPQSPTDPPAPDAQQPPADEHSPADEQPPADEHSPADEQPPADEEPPADEQPPADEHPPTDEQPSADEQPPADEQPSENPEGPAAVDGPLSRETTTDALVLDPTRSVPGDLVLPEENEEETAAQRTWQRPHVGQRPRIILRKGWGADERLRERKLKYTRTVKAAFVHHSATGNNYRCSQAPSVIRSIYRYHVKSSGWRDLGYNFIIDRCGNIYEGRAGGPAKPVLGAHTLGFNIKSTGIAVLGTHSRATPSKAVVRAVAKLTAWKLGLHGRNPLGSTVLVSGGSNKYRKGTPVRLKVISGHRDGFTTDCPGARLYTKLGAIRSAAAKLQGR</sequence>
<dbReference type="GO" id="GO:0008270">
    <property type="term" value="F:zinc ion binding"/>
    <property type="evidence" value="ECO:0007669"/>
    <property type="project" value="InterPro"/>
</dbReference>
<accession>A0A7W9V1D8</accession>
<dbReference type="Proteomes" id="UP000588098">
    <property type="component" value="Unassembled WGS sequence"/>
</dbReference>
<gene>
    <name evidence="4" type="ORF">FHS42_006182</name>
</gene>
<feature type="region of interest" description="Disordered" evidence="2">
    <location>
        <begin position="116"/>
        <end position="373"/>
    </location>
</feature>
<evidence type="ECO:0000256" key="1">
    <source>
        <dbReference type="ARBA" id="ARBA00007553"/>
    </source>
</evidence>
<dbReference type="CDD" id="cd06583">
    <property type="entry name" value="PGRP"/>
    <property type="match status" value="1"/>
</dbReference>
<keyword evidence="5" id="KW-1185">Reference proteome</keyword>
<dbReference type="EMBL" id="JACHJL010000021">
    <property type="protein sequence ID" value="MBB5939090.1"/>
    <property type="molecule type" value="Genomic_DNA"/>
</dbReference>
<feature type="compositionally biased region" description="Low complexity" evidence="2">
    <location>
        <begin position="40"/>
        <end position="54"/>
    </location>
</feature>
<dbReference type="Pfam" id="PF01510">
    <property type="entry name" value="Amidase_2"/>
    <property type="match status" value="1"/>
</dbReference>
<dbReference type="SUPFAM" id="SSF55846">
    <property type="entry name" value="N-acetylmuramoyl-L-alanine amidase-like"/>
    <property type="match status" value="1"/>
</dbReference>